<evidence type="ECO:0000256" key="7">
    <source>
        <dbReference type="ARBA" id="ARBA00023284"/>
    </source>
</evidence>
<dbReference type="NCBIfam" id="NF004991">
    <property type="entry name" value="PRK06370.1-3"/>
    <property type="match status" value="1"/>
</dbReference>
<dbReference type="GO" id="GO:0003955">
    <property type="term" value="F:NAD(P)H dehydrogenase (quinone) activity"/>
    <property type="evidence" value="ECO:0007669"/>
    <property type="project" value="TreeGrafter"/>
</dbReference>
<feature type="binding site" evidence="8">
    <location>
        <position position="341"/>
    </location>
    <ligand>
        <name>FAD</name>
        <dbReference type="ChEBI" id="CHEBI:57692"/>
    </ligand>
</feature>
<gene>
    <name evidence="13" type="ORF">EUB48_05785</name>
</gene>
<keyword evidence="3 8" id="KW-0274">FAD</keyword>
<dbReference type="InterPro" id="IPR016156">
    <property type="entry name" value="FAD/NAD-linked_Rdtase_dimer_sf"/>
</dbReference>
<evidence type="ECO:0000256" key="1">
    <source>
        <dbReference type="ARBA" id="ARBA00007532"/>
    </source>
</evidence>
<feature type="domain" description="FAD/NAD(P)-binding" evidence="12">
    <location>
        <begin position="38"/>
        <end position="352"/>
    </location>
</feature>
<dbReference type="Gene3D" id="3.50.50.60">
    <property type="entry name" value="FAD/NAD(P)-binding domain"/>
    <property type="match status" value="2"/>
</dbReference>
<dbReference type="InterPro" id="IPR001100">
    <property type="entry name" value="Pyr_nuc-diS_OxRdtase"/>
</dbReference>
<dbReference type="OrthoDB" id="178496at2"/>
<evidence type="ECO:0000256" key="8">
    <source>
        <dbReference type="PIRSR" id="PIRSR000350-3"/>
    </source>
</evidence>
<dbReference type="PROSITE" id="PS00076">
    <property type="entry name" value="PYRIDINE_REDOX_1"/>
    <property type="match status" value="1"/>
</dbReference>
<proteinExistence type="inferred from homology"/>
<reference evidence="13 14" key="1">
    <citation type="submission" date="2019-01" db="EMBL/GenBank/DDBJ databases">
        <title>Genomic insights into a novel species Rhodoferax sp.</title>
        <authorList>
            <person name="Jin L."/>
        </authorList>
    </citation>
    <scope>NUCLEOTIDE SEQUENCE [LARGE SCALE GENOMIC DNA]</scope>
    <source>
        <strain evidence="13 14">CHu59-6-5</strain>
    </source>
</reference>
<protein>
    <submittedName>
        <fullName evidence="13">Mercuric reductase</fullName>
    </submittedName>
</protein>
<name>A0A515D8X1_9BURK</name>
<dbReference type="Pfam" id="PF02852">
    <property type="entry name" value="Pyr_redox_dim"/>
    <property type="match status" value="1"/>
</dbReference>
<keyword evidence="7 10" id="KW-0676">Redox-active center</keyword>
<feature type="domain" description="Pyridine nucleotide-disulphide oxidoreductase dimerisation" evidence="11">
    <location>
        <begin position="376"/>
        <end position="485"/>
    </location>
</feature>
<dbReference type="AlphaFoldDB" id="A0A515D8X1"/>
<keyword evidence="2 10" id="KW-0285">Flavoprotein</keyword>
<dbReference type="Gene3D" id="3.30.390.30">
    <property type="match status" value="1"/>
</dbReference>
<comment type="cofactor">
    <cofactor evidence="8">
        <name>FAD</name>
        <dbReference type="ChEBI" id="CHEBI:57692"/>
    </cofactor>
    <text evidence="8">Binds 1 FAD per subunit.</text>
</comment>
<comment type="similarity">
    <text evidence="1 10">Belongs to the class-I pyridine nucleotide-disulfide oxidoreductase family.</text>
</comment>
<keyword evidence="8" id="KW-0520">NAD</keyword>
<dbReference type="RefSeq" id="WP_142818019.1">
    <property type="nucleotide sequence ID" value="NZ_CP035503.1"/>
</dbReference>
<feature type="disulfide bond" description="Redox-active" evidence="9">
    <location>
        <begin position="75"/>
        <end position="80"/>
    </location>
</feature>
<dbReference type="SUPFAM" id="SSF51905">
    <property type="entry name" value="FAD/NAD(P)-binding domain"/>
    <property type="match status" value="1"/>
</dbReference>
<keyword evidence="6" id="KW-1015">Disulfide bond</keyword>
<dbReference type="GO" id="GO:0016668">
    <property type="term" value="F:oxidoreductase activity, acting on a sulfur group of donors, NAD(P) as acceptor"/>
    <property type="evidence" value="ECO:0007669"/>
    <property type="project" value="InterPro"/>
</dbReference>
<dbReference type="InterPro" id="IPR004099">
    <property type="entry name" value="Pyr_nucl-diS_OxRdtase_dimer"/>
</dbReference>
<dbReference type="Proteomes" id="UP000316798">
    <property type="component" value="Chromosome"/>
</dbReference>
<evidence type="ECO:0000313" key="14">
    <source>
        <dbReference type="Proteomes" id="UP000316798"/>
    </source>
</evidence>
<dbReference type="EMBL" id="CP035503">
    <property type="protein sequence ID" value="QDL36860.1"/>
    <property type="molecule type" value="Genomic_DNA"/>
</dbReference>
<keyword evidence="8" id="KW-0547">Nucleotide-binding</keyword>
<evidence type="ECO:0000256" key="6">
    <source>
        <dbReference type="ARBA" id="ARBA00023157"/>
    </source>
</evidence>
<dbReference type="PRINTS" id="PR00368">
    <property type="entry name" value="FADPNR"/>
</dbReference>
<feature type="binding site" evidence="8">
    <location>
        <begin position="210"/>
        <end position="217"/>
    </location>
    <ligand>
        <name>NAD(+)</name>
        <dbReference type="ChEBI" id="CHEBI:57540"/>
    </ligand>
</feature>
<dbReference type="PANTHER" id="PTHR43014">
    <property type="entry name" value="MERCURIC REDUCTASE"/>
    <property type="match status" value="1"/>
</dbReference>
<dbReference type="FunFam" id="3.30.390.30:FF:000001">
    <property type="entry name" value="Dihydrolipoyl dehydrogenase"/>
    <property type="match status" value="1"/>
</dbReference>
<dbReference type="InterPro" id="IPR023753">
    <property type="entry name" value="FAD/NAD-binding_dom"/>
</dbReference>
<dbReference type="SUPFAM" id="SSF55424">
    <property type="entry name" value="FAD/NAD-linked reductases, dimerisation (C-terminal) domain"/>
    <property type="match status" value="1"/>
</dbReference>
<dbReference type="PANTHER" id="PTHR43014:SF2">
    <property type="entry name" value="MERCURIC REDUCTASE"/>
    <property type="match status" value="1"/>
</dbReference>
<evidence type="ECO:0000256" key="4">
    <source>
        <dbReference type="ARBA" id="ARBA00022857"/>
    </source>
</evidence>
<evidence type="ECO:0000259" key="12">
    <source>
        <dbReference type="Pfam" id="PF07992"/>
    </source>
</evidence>
<dbReference type="PIRSF" id="PIRSF000350">
    <property type="entry name" value="Mercury_reductase_MerA"/>
    <property type="match status" value="1"/>
</dbReference>
<evidence type="ECO:0000259" key="11">
    <source>
        <dbReference type="Pfam" id="PF02852"/>
    </source>
</evidence>
<keyword evidence="5 10" id="KW-0560">Oxidoreductase</keyword>
<evidence type="ECO:0000256" key="10">
    <source>
        <dbReference type="RuleBase" id="RU003691"/>
    </source>
</evidence>
<evidence type="ECO:0000313" key="13">
    <source>
        <dbReference type="EMBL" id="QDL36860.1"/>
    </source>
</evidence>
<evidence type="ECO:0000256" key="9">
    <source>
        <dbReference type="PIRSR" id="PIRSR000350-4"/>
    </source>
</evidence>
<feature type="binding site" evidence="8">
    <location>
        <position position="300"/>
    </location>
    <ligand>
        <name>NAD(+)</name>
        <dbReference type="ChEBI" id="CHEBI:57540"/>
    </ligand>
</feature>
<evidence type="ECO:0000256" key="3">
    <source>
        <dbReference type="ARBA" id="ARBA00022827"/>
    </source>
</evidence>
<keyword evidence="14" id="KW-1185">Reference proteome</keyword>
<evidence type="ECO:0000256" key="2">
    <source>
        <dbReference type="ARBA" id="ARBA00022630"/>
    </source>
</evidence>
<feature type="binding site" evidence="8">
    <location>
        <position position="84"/>
    </location>
    <ligand>
        <name>FAD</name>
        <dbReference type="ChEBI" id="CHEBI:57692"/>
    </ligand>
</feature>
<dbReference type="GO" id="GO:0050660">
    <property type="term" value="F:flavin adenine dinucleotide binding"/>
    <property type="evidence" value="ECO:0007669"/>
    <property type="project" value="TreeGrafter"/>
</dbReference>
<organism evidence="13 14">
    <name type="scientific">Rhodoferax sediminis</name>
    <dbReference type="NCBI Taxonomy" id="2509614"/>
    <lineage>
        <taxon>Bacteria</taxon>
        <taxon>Pseudomonadati</taxon>
        <taxon>Pseudomonadota</taxon>
        <taxon>Betaproteobacteria</taxon>
        <taxon>Burkholderiales</taxon>
        <taxon>Comamonadaceae</taxon>
        <taxon>Rhodoferax</taxon>
    </lineage>
</organism>
<dbReference type="PRINTS" id="PR00411">
    <property type="entry name" value="PNDRDTASEI"/>
</dbReference>
<evidence type="ECO:0000256" key="5">
    <source>
        <dbReference type="ARBA" id="ARBA00023002"/>
    </source>
</evidence>
<dbReference type="InterPro" id="IPR012999">
    <property type="entry name" value="Pyr_OxRdtase_I_AS"/>
</dbReference>
<sequence length="510" mass="55595">MPPQNNVPIATLQDAYEHARLANVHPAAWQNPKPADCYQLVIVGAGPAGIAAAETAAALGARVALIERHLIGGTCLNTGCVPSKTLIRTSRLYADMRNATHYGAQIPDDIRVDFAAVMERVRRIRSHLSRGDSARRLTALGVDVFFGNACFTGTDVLTVNDKTLHFKKAVIATGARPHIPSIPGLREAGCLTNADVFKLTELPRRLLVIGGGPLGCELAQAFCRFGAQVTIVQDMPLFLGKEERDAAQILSDAFERDGIEVRLNTDVVAIRVENGQKLVDLVSDDYRNTIAVDAILTGVGRTPNVEGLNLEAAGVDYAAGDGIRVDDFLCTSNPHIYAAGDVCLTYQYTDTATVSARIVVQNALFHGRERLSALVIPWCTFTDPEIAHVGLYVREANRQHIPVKTFTIPMHDIDRAVTDSEDGGFVKIHVRERTDQILGATIVARHAGDMINEITLAMVAGIGLRTLARVIHAYPTQAEAIRQAADAYNRTRLTPRIQSRLRRWLIRNTP</sequence>
<dbReference type="KEGG" id="rhf:EUB48_05785"/>
<dbReference type="Pfam" id="PF07992">
    <property type="entry name" value="Pyr_redox_2"/>
    <property type="match status" value="1"/>
</dbReference>
<accession>A0A515D8X1</accession>
<keyword evidence="4" id="KW-0521">NADP</keyword>
<dbReference type="InterPro" id="IPR036188">
    <property type="entry name" value="FAD/NAD-bd_sf"/>
</dbReference>